<feature type="transmembrane region" description="Helical" evidence="7">
    <location>
        <begin position="376"/>
        <end position="395"/>
    </location>
</feature>
<dbReference type="EMBL" id="JAFBCL010000001">
    <property type="protein sequence ID" value="MBM7814533.1"/>
    <property type="molecule type" value="Genomic_DNA"/>
</dbReference>
<evidence type="ECO:0000256" key="5">
    <source>
        <dbReference type="ARBA" id="ARBA00022989"/>
    </source>
</evidence>
<dbReference type="GO" id="GO:0022857">
    <property type="term" value="F:transmembrane transporter activity"/>
    <property type="evidence" value="ECO:0007669"/>
    <property type="project" value="InterPro"/>
</dbReference>
<evidence type="ECO:0000259" key="8">
    <source>
        <dbReference type="PROSITE" id="PS50850"/>
    </source>
</evidence>
<reference evidence="9 12" key="1">
    <citation type="submission" date="2021-01" db="EMBL/GenBank/DDBJ databases">
        <title>Sequencing the genomes of 1000 actinobacteria strains.</title>
        <authorList>
            <person name="Klenk H.-P."/>
        </authorList>
    </citation>
    <scope>NUCLEOTIDE SEQUENCE [LARGE SCALE GENOMIC DNA]</scope>
    <source>
        <strain evidence="9 12">DSM 44581</strain>
    </source>
</reference>
<name>A0A8T8HX97_9PSEU</name>
<keyword evidence="5 7" id="KW-1133">Transmembrane helix</keyword>
<evidence type="ECO:0000256" key="7">
    <source>
        <dbReference type="SAM" id="Phobius"/>
    </source>
</evidence>
<proteinExistence type="inferred from homology"/>
<dbReference type="RefSeq" id="WP_204845161.1">
    <property type="nucleotide sequence ID" value="NZ_JAFBCL010000001.1"/>
</dbReference>
<dbReference type="PROSITE" id="PS00217">
    <property type="entry name" value="SUGAR_TRANSPORT_2"/>
    <property type="match status" value="1"/>
</dbReference>
<keyword evidence="12" id="KW-1185">Reference proteome</keyword>
<dbReference type="PRINTS" id="PR01035">
    <property type="entry name" value="TCRTETA"/>
</dbReference>
<evidence type="ECO:0000256" key="2">
    <source>
        <dbReference type="ARBA" id="ARBA00007520"/>
    </source>
</evidence>
<feature type="transmembrane region" description="Helical" evidence="7">
    <location>
        <begin position="87"/>
        <end position="105"/>
    </location>
</feature>
<dbReference type="Gene3D" id="1.20.1250.20">
    <property type="entry name" value="MFS general substrate transporter like domains"/>
    <property type="match status" value="1"/>
</dbReference>
<feature type="transmembrane region" description="Helical" evidence="7">
    <location>
        <begin position="21"/>
        <end position="44"/>
    </location>
</feature>
<keyword evidence="6 7" id="KW-0472">Membrane</keyword>
<gene>
    <name evidence="10" type="ORF">J7S33_28040</name>
    <name evidence="9" type="ORF">JOE68_005398</name>
</gene>
<dbReference type="GO" id="GO:0005886">
    <property type="term" value="C:plasma membrane"/>
    <property type="evidence" value="ECO:0007669"/>
    <property type="project" value="UniProtKB-SubCell"/>
</dbReference>
<feature type="transmembrane region" description="Helical" evidence="7">
    <location>
        <begin position="221"/>
        <end position="244"/>
    </location>
</feature>
<feature type="transmembrane region" description="Helical" evidence="7">
    <location>
        <begin position="346"/>
        <end position="370"/>
    </location>
</feature>
<evidence type="ECO:0000256" key="4">
    <source>
        <dbReference type="ARBA" id="ARBA00022692"/>
    </source>
</evidence>
<feature type="transmembrane region" description="Helical" evidence="7">
    <location>
        <begin position="178"/>
        <end position="200"/>
    </location>
</feature>
<evidence type="ECO:0000256" key="1">
    <source>
        <dbReference type="ARBA" id="ARBA00004651"/>
    </source>
</evidence>
<dbReference type="Pfam" id="PF07690">
    <property type="entry name" value="MFS_1"/>
    <property type="match status" value="1"/>
</dbReference>
<dbReference type="Proteomes" id="UP001195724">
    <property type="component" value="Unassembled WGS sequence"/>
</dbReference>
<dbReference type="SUPFAM" id="SSF103473">
    <property type="entry name" value="MFS general substrate transporter"/>
    <property type="match status" value="1"/>
</dbReference>
<sequence length="412" mass="41880">MSATPKTSAAGGGTRPGAGPGALWVLLLASTLTVMAGSIITPVLEVIRGDLGVTGTAAGLIITAHGLAIALSSPVVGWMIDRWGVRVPLGAGLVLYGAAGGLGLVLDSYPALIASRFLFGIGAAAVFSGTTVAMLELYRQGAERDRVMGYRGTATSLGGVVWPLVGGVLGGLSWHGPFGVYLLGIPLGIATLLVLPRTGGAGATPGRPRKGVLRLLRDHPALLGYYALQALGSVLMYALVVFLPQRLAQLGVEHPILVSLYTVVMAAAMSLVGVFYARIRRGRTYQRLLVVALSCWVASFVLLAGISQPFVLLIAPLLLGLGQGVALPALTVLVGEGAPADLRGQATSLSGTTTFLGQFLSPLLLGPLIAATSIPTGFGISAGLAALAVAALLFFPLSVDRVGAPGAEPGKT</sequence>
<evidence type="ECO:0000313" key="10">
    <source>
        <dbReference type="EMBL" id="QTR02830.1"/>
    </source>
</evidence>
<accession>A0A8T8HX97</accession>
<keyword evidence="4 7" id="KW-0812">Transmembrane</keyword>
<feature type="transmembrane region" description="Helical" evidence="7">
    <location>
        <begin position="312"/>
        <end position="334"/>
    </location>
</feature>
<protein>
    <submittedName>
        <fullName evidence="9">MFS family permease</fullName>
    </submittedName>
    <submittedName>
        <fullName evidence="10">MFS transporter</fullName>
    </submittedName>
</protein>
<comment type="similarity">
    <text evidence="2">Belongs to the major facilitator superfamily. TCR/Tet family.</text>
</comment>
<dbReference type="PANTHER" id="PTHR43124">
    <property type="entry name" value="PURINE EFFLUX PUMP PBUE"/>
    <property type="match status" value="1"/>
</dbReference>
<dbReference type="PROSITE" id="PS50850">
    <property type="entry name" value="MFS"/>
    <property type="match status" value="1"/>
</dbReference>
<dbReference type="CDD" id="cd17473">
    <property type="entry name" value="MFS_arabinose_efflux_permease_like"/>
    <property type="match status" value="1"/>
</dbReference>
<keyword evidence="3" id="KW-1003">Cell membrane</keyword>
<dbReference type="InterPro" id="IPR050189">
    <property type="entry name" value="MFS_Efflux_Transporters"/>
</dbReference>
<dbReference type="AlphaFoldDB" id="A0A8T8HX97"/>
<dbReference type="InterPro" id="IPR036259">
    <property type="entry name" value="MFS_trans_sf"/>
</dbReference>
<evidence type="ECO:0000256" key="3">
    <source>
        <dbReference type="ARBA" id="ARBA00022475"/>
    </source>
</evidence>
<dbReference type="Proteomes" id="UP000671828">
    <property type="component" value="Chromosome"/>
</dbReference>
<dbReference type="PANTHER" id="PTHR43124:SF3">
    <property type="entry name" value="CHLORAMPHENICOL EFFLUX PUMP RV0191"/>
    <property type="match status" value="1"/>
</dbReference>
<organism evidence="10 11">
    <name type="scientific">Saccharothrix algeriensis</name>
    <dbReference type="NCBI Taxonomy" id="173560"/>
    <lineage>
        <taxon>Bacteria</taxon>
        <taxon>Bacillati</taxon>
        <taxon>Actinomycetota</taxon>
        <taxon>Actinomycetes</taxon>
        <taxon>Pseudonocardiales</taxon>
        <taxon>Pseudonocardiaceae</taxon>
        <taxon>Saccharothrix</taxon>
    </lineage>
</organism>
<dbReference type="InterPro" id="IPR011701">
    <property type="entry name" value="MFS"/>
</dbReference>
<evidence type="ECO:0000313" key="11">
    <source>
        <dbReference type="Proteomes" id="UP000671828"/>
    </source>
</evidence>
<dbReference type="InterPro" id="IPR005829">
    <property type="entry name" value="Sugar_transporter_CS"/>
</dbReference>
<feature type="transmembrane region" description="Helical" evidence="7">
    <location>
        <begin position="150"/>
        <end position="172"/>
    </location>
</feature>
<dbReference type="EMBL" id="CP072788">
    <property type="protein sequence ID" value="QTR02830.1"/>
    <property type="molecule type" value="Genomic_DNA"/>
</dbReference>
<feature type="transmembrane region" description="Helical" evidence="7">
    <location>
        <begin position="288"/>
        <end position="306"/>
    </location>
</feature>
<reference evidence="10" key="2">
    <citation type="submission" date="2021-04" db="EMBL/GenBank/DDBJ databases">
        <title>Saccharothrix algeriensis WGS.</title>
        <authorList>
            <person name="Stuskova K."/>
            <person name="Hakalova E."/>
            <person name="Tebbal A.B."/>
            <person name="Eichmeier A."/>
        </authorList>
    </citation>
    <scope>NUCLEOTIDE SEQUENCE</scope>
    <source>
        <strain evidence="10">NRRL B-24137</strain>
    </source>
</reference>
<evidence type="ECO:0000256" key="6">
    <source>
        <dbReference type="ARBA" id="ARBA00023136"/>
    </source>
</evidence>
<evidence type="ECO:0000313" key="12">
    <source>
        <dbReference type="Proteomes" id="UP001195724"/>
    </source>
</evidence>
<dbReference type="InterPro" id="IPR001958">
    <property type="entry name" value="Tet-R_TetA/multi-R_MdtG-like"/>
</dbReference>
<dbReference type="InterPro" id="IPR020846">
    <property type="entry name" value="MFS_dom"/>
</dbReference>
<feature type="transmembrane region" description="Helical" evidence="7">
    <location>
        <begin position="56"/>
        <end position="80"/>
    </location>
</feature>
<feature type="domain" description="Major facilitator superfamily (MFS) profile" evidence="8">
    <location>
        <begin position="22"/>
        <end position="403"/>
    </location>
</feature>
<feature type="transmembrane region" description="Helical" evidence="7">
    <location>
        <begin position="117"/>
        <end position="138"/>
    </location>
</feature>
<evidence type="ECO:0000313" key="9">
    <source>
        <dbReference type="EMBL" id="MBM7814533.1"/>
    </source>
</evidence>
<feature type="transmembrane region" description="Helical" evidence="7">
    <location>
        <begin position="256"/>
        <end position="276"/>
    </location>
</feature>
<comment type="subcellular location">
    <subcellularLocation>
        <location evidence="1">Cell membrane</location>
        <topology evidence="1">Multi-pass membrane protein</topology>
    </subcellularLocation>
</comment>